<dbReference type="EMBL" id="VFOV01000001">
    <property type="protein sequence ID" value="TQL67408.1"/>
    <property type="molecule type" value="Genomic_DNA"/>
</dbReference>
<name>A0A543A4A2_9ACTN</name>
<dbReference type="Pfam" id="PF10615">
    <property type="entry name" value="DUF2470"/>
    <property type="match status" value="1"/>
</dbReference>
<sequence>MHSTARTARNILSCPRDGTLVIDGIPYSTDELEMQGFADDGGRPTFLCPPDQRLAYAGRRGSHVVLVLQGALGERETIRLTGTLRWLRTDACTCCETEWEEVVMDLANVILIRPSGEASPIPLDAFTDPGLDLNDGVLHRNQDHLNNHHGDDLRDAVATRSYASVGSILAAQITGLCADGFEFQWVDERGAHTARTTFDRRARTPDDLITGVRKALAAEIC</sequence>
<organism evidence="2 3">
    <name type="scientific">Nocardioides albertanoniae</name>
    <dbReference type="NCBI Taxonomy" id="1175486"/>
    <lineage>
        <taxon>Bacteria</taxon>
        <taxon>Bacillati</taxon>
        <taxon>Actinomycetota</taxon>
        <taxon>Actinomycetes</taxon>
        <taxon>Propionibacteriales</taxon>
        <taxon>Nocardioidaceae</taxon>
        <taxon>Nocardioides</taxon>
    </lineage>
</organism>
<dbReference type="Gene3D" id="3.20.180.10">
    <property type="entry name" value="PNP-oxidase-like"/>
    <property type="match status" value="1"/>
</dbReference>
<evidence type="ECO:0000313" key="2">
    <source>
        <dbReference type="EMBL" id="TQL67408.1"/>
    </source>
</evidence>
<dbReference type="InterPro" id="IPR037119">
    <property type="entry name" value="Haem_oxidase_HugZ-like_sf"/>
</dbReference>
<keyword evidence="3" id="KW-1185">Reference proteome</keyword>
<evidence type="ECO:0000313" key="3">
    <source>
        <dbReference type="Proteomes" id="UP000320209"/>
    </source>
</evidence>
<comment type="caution">
    <text evidence="2">The sequence shown here is derived from an EMBL/GenBank/DDBJ whole genome shotgun (WGS) entry which is preliminary data.</text>
</comment>
<gene>
    <name evidence="2" type="ORF">FB381_1284</name>
</gene>
<dbReference type="RefSeq" id="WP_141779511.1">
    <property type="nucleotide sequence ID" value="NZ_VFOV01000001.1"/>
</dbReference>
<dbReference type="SUPFAM" id="SSF50475">
    <property type="entry name" value="FMN-binding split barrel"/>
    <property type="match status" value="1"/>
</dbReference>
<dbReference type="InterPro" id="IPR019595">
    <property type="entry name" value="DUF2470"/>
</dbReference>
<reference evidence="2 3" key="1">
    <citation type="submission" date="2019-06" db="EMBL/GenBank/DDBJ databases">
        <title>Sequencing the genomes of 1000 actinobacteria strains.</title>
        <authorList>
            <person name="Klenk H.-P."/>
        </authorList>
    </citation>
    <scope>NUCLEOTIDE SEQUENCE [LARGE SCALE GENOMIC DNA]</scope>
    <source>
        <strain evidence="2 3">DSM 25218</strain>
    </source>
</reference>
<feature type="domain" description="DUF2470" evidence="1">
    <location>
        <begin position="143"/>
        <end position="208"/>
    </location>
</feature>
<dbReference type="Proteomes" id="UP000320209">
    <property type="component" value="Unassembled WGS sequence"/>
</dbReference>
<dbReference type="AlphaFoldDB" id="A0A543A4A2"/>
<dbReference type="OrthoDB" id="3770774at2"/>
<proteinExistence type="predicted"/>
<evidence type="ECO:0000259" key="1">
    <source>
        <dbReference type="Pfam" id="PF10615"/>
    </source>
</evidence>
<protein>
    <submittedName>
        <fullName evidence="2">Uncharacterized protein DUF2470</fullName>
    </submittedName>
</protein>
<accession>A0A543A4A2</accession>